<keyword evidence="3" id="KW-1185">Reference proteome</keyword>
<dbReference type="PANTHER" id="PTHR33112">
    <property type="entry name" value="DOMAIN PROTEIN, PUTATIVE-RELATED"/>
    <property type="match status" value="1"/>
</dbReference>
<dbReference type="EMBL" id="KZ107840">
    <property type="protein sequence ID" value="OSS51654.1"/>
    <property type="molecule type" value="Genomic_DNA"/>
</dbReference>
<name>A0A1Y2M6C6_EPING</name>
<evidence type="ECO:0000313" key="2">
    <source>
        <dbReference type="EMBL" id="OSS51654.1"/>
    </source>
</evidence>
<dbReference type="STRING" id="105696.A0A1Y2M6C6"/>
<organism evidence="2 3">
    <name type="scientific">Epicoccum nigrum</name>
    <name type="common">Soil fungus</name>
    <name type="synonym">Epicoccum purpurascens</name>
    <dbReference type="NCBI Taxonomy" id="105696"/>
    <lineage>
        <taxon>Eukaryota</taxon>
        <taxon>Fungi</taxon>
        <taxon>Dikarya</taxon>
        <taxon>Ascomycota</taxon>
        <taxon>Pezizomycotina</taxon>
        <taxon>Dothideomycetes</taxon>
        <taxon>Pleosporomycetidae</taxon>
        <taxon>Pleosporales</taxon>
        <taxon>Pleosporineae</taxon>
        <taxon>Didymellaceae</taxon>
        <taxon>Epicoccum</taxon>
    </lineage>
</organism>
<protein>
    <recommendedName>
        <fullName evidence="1">Heterokaryon incompatibility domain-containing protein</fullName>
    </recommendedName>
</protein>
<sequence length="426" mass="48268">MQSSHNLTDTSSKTEICTTEAHIDSDEICERCSKIPWVDGPPDLPYTSYAVDVERPDGCKSRCRICRLIASCNAKYAHWETVDESVLRLAPQNSIKRIIRLSRHADDMKPSGWSLLVSDLTTERVEMSLGSLMLPLIPFSRIKACLDECVEQHEDHCSLKQCQTISHLNLIDCITREVVAAPAVCEYVALSYVWGSDQSTDEDLTSLENPPRTIEQSMLVTRELGFRFLWVDRYCINQKDQQHKDSQILQMSTIYREAHLTIIAAAGSGPTHGLPGVEPCRRPGYPFRHELVESVRLSAFPTAAYSANKHLENINDSAWASRAWTFQEAMFSRRRLIFTEGQIIFNCNKTMCFEWPLVQENMRKDFVWSSPGVYKDSSDHVCMIIAQYCTRELSYEEDVCGGYPSPIGSSSPWHPHIVPHIVSVAA</sequence>
<dbReference type="OMA" id="DEICERC"/>
<dbReference type="AlphaFoldDB" id="A0A1Y2M6C6"/>
<dbReference type="PANTHER" id="PTHR33112:SF1">
    <property type="entry name" value="HETEROKARYON INCOMPATIBILITY DOMAIN-CONTAINING PROTEIN"/>
    <property type="match status" value="1"/>
</dbReference>
<reference evidence="2 3" key="1">
    <citation type="journal article" date="2017" name="Genome Announc.">
        <title>Genome sequence of the saprophytic ascomycete Epicoccum nigrum ICMP 19927 strain isolated from New Zealand.</title>
        <authorList>
            <person name="Fokin M."/>
            <person name="Fleetwood D."/>
            <person name="Weir B.S."/>
            <person name="Villas-Boas S.G."/>
        </authorList>
    </citation>
    <scope>NUCLEOTIDE SEQUENCE [LARGE SCALE GENOMIC DNA]</scope>
    <source>
        <strain evidence="2 3">ICMP 19927</strain>
    </source>
</reference>
<dbReference type="Proteomes" id="UP000193240">
    <property type="component" value="Unassembled WGS sequence"/>
</dbReference>
<feature type="domain" description="Heterokaryon incompatibility" evidence="1">
    <location>
        <begin position="187"/>
        <end position="328"/>
    </location>
</feature>
<dbReference type="InParanoid" id="A0A1Y2M6C6"/>
<accession>A0A1Y2M6C6</accession>
<dbReference type="Pfam" id="PF06985">
    <property type="entry name" value="HET"/>
    <property type="match status" value="1"/>
</dbReference>
<dbReference type="InterPro" id="IPR010730">
    <property type="entry name" value="HET"/>
</dbReference>
<evidence type="ECO:0000313" key="3">
    <source>
        <dbReference type="Proteomes" id="UP000193240"/>
    </source>
</evidence>
<gene>
    <name evidence="2" type="ORF">B5807_03139</name>
</gene>
<evidence type="ECO:0000259" key="1">
    <source>
        <dbReference type="Pfam" id="PF06985"/>
    </source>
</evidence>
<proteinExistence type="predicted"/>